<accession>A0A813IDG7</accession>
<comment type="caution">
    <text evidence="2">The sequence shown here is derived from an EMBL/GenBank/DDBJ whole genome shotgun (WGS) entry which is preliminary data.</text>
</comment>
<dbReference type="PROSITE" id="PS51375">
    <property type="entry name" value="PPR"/>
    <property type="match status" value="1"/>
</dbReference>
<evidence type="ECO:0008006" key="4">
    <source>
        <dbReference type="Google" id="ProtNLM"/>
    </source>
</evidence>
<dbReference type="Pfam" id="PF13041">
    <property type="entry name" value="PPR_2"/>
    <property type="match status" value="1"/>
</dbReference>
<dbReference type="InterPro" id="IPR011990">
    <property type="entry name" value="TPR-like_helical_dom_sf"/>
</dbReference>
<sequence length="167" mass="18647">MHRRVNLDVVCCNTLLDAFQKASEWERAVHFFHEMPWRGVPPSADSRRLLAACLLQGREEVLPKLRPVSPHISSQSVMECLLAESWAADLKPGGVADGHASAALDRAFYRKVQLPLCLSLVFQGTLPSGGYLPSLPARAAASAFEHFRWRCQARLSPGRARRTRCRN</sequence>
<organism evidence="2 3">
    <name type="scientific">Polarella glacialis</name>
    <name type="common">Dinoflagellate</name>
    <dbReference type="NCBI Taxonomy" id="89957"/>
    <lineage>
        <taxon>Eukaryota</taxon>
        <taxon>Sar</taxon>
        <taxon>Alveolata</taxon>
        <taxon>Dinophyceae</taxon>
        <taxon>Suessiales</taxon>
        <taxon>Suessiaceae</taxon>
        <taxon>Polarella</taxon>
    </lineage>
</organism>
<evidence type="ECO:0000256" key="1">
    <source>
        <dbReference type="PROSITE-ProRule" id="PRU00708"/>
    </source>
</evidence>
<dbReference type="NCBIfam" id="TIGR00756">
    <property type="entry name" value="PPR"/>
    <property type="match status" value="1"/>
</dbReference>
<dbReference type="AlphaFoldDB" id="A0A813IDG7"/>
<proteinExistence type="predicted"/>
<gene>
    <name evidence="2" type="ORF">PGLA2088_LOCUS6653</name>
</gene>
<dbReference type="Gene3D" id="1.25.40.10">
    <property type="entry name" value="Tetratricopeptide repeat domain"/>
    <property type="match status" value="1"/>
</dbReference>
<protein>
    <recommendedName>
        <fullName evidence="4">Pentatricopeptide repeat-containing protein</fullName>
    </recommendedName>
</protein>
<reference evidence="2" key="1">
    <citation type="submission" date="2021-02" db="EMBL/GenBank/DDBJ databases">
        <authorList>
            <person name="Dougan E. K."/>
            <person name="Rhodes N."/>
            <person name="Thang M."/>
            <person name="Chan C."/>
        </authorList>
    </citation>
    <scope>NUCLEOTIDE SEQUENCE</scope>
</reference>
<dbReference type="Proteomes" id="UP000626109">
    <property type="component" value="Unassembled WGS sequence"/>
</dbReference>
<evidence type="ECO:0000313" key="2">
    <source>
        <dbReference type="EMBL" id="CAE8648544.1"/>
    </source>
</evidence>
<dbReference type="EMBL" id="CAJNNW010006702">
    <property type="protein sequence ID" value="CAE8648544.1"/>
    <property type="molecule type" value="Genomic_DNA"/>
</dbReference>
<feature type="repeat" description="PPR" evidence="1">
    <location>
        <begin position="8"/>
        <end position="42"/>
    </location>
</feature>
<name>A0A813IDG7_POLGL</name>
<dbReference type="InterPro" id="IPR002885">
    <property type="entry name" value="PPR_rpt"/>
</dbReference>
<evidence type="ECO:0000313" key="3">
    <source>
        <dbReference type="Proteomes" id="UP000626109"/>
    </source>
</evidence>